<accession>A0ACB8A7N0</accession>
<organism evidence="1 2">
    <name type="scientific">Hygrophoropsis aurantiaca</name>
    <dbReference type="NCBI Taxonomy" id="72124"/>
    <lineage>
        <taxon>Eukaryota</taxon>
        <taxon>Fungi</taxon>
        <taxon>Dikarya</taxon>
        <taxon>Basidiomycota</taxon>
        <taxon>Agaricomycotina</taxon>
        <taxon>Agaricomycetes</taxon>
        <taxon>Agaricomycetidae</taxon>
        <taxon>Boletales</taxon>
        <taxon>Coniophorineae</taxon>
        <taxon>Hygrophoropsidaceae</taxon>
        <taxon>Hygrophoropsis</taxon>
    </lineage>
</organism>
<dbReference type="Proteomes" id="UP000790377">
    <property type="component" value="Unassembled WGS sequence"/>
</dbReference>
<protein>
    <submittedName>
        <fullName evidence="1">Kinase-like domain-containing protein</fullName>
    </submittedName>
</protein>
<reference evidence="1" key="1">
    <citation type="journal article" date="2021" name="New Phytol.">
        <title>Evolutionary innovations through gain and loss of genes in the ectomycorrhizal Boletales.</title>
        <authorList>
            <person name="Wu G."/>
            <person name="Miyauchi S."/>
            <person name="Morin E."/>
            <person name="Kuo A."/>
            <person name="Drula E."/>
            <person name="Varga T."/>
            <person name="Kohler A."/>
            <person name="Feng B."/>
            <person name="Cao Y."/>
            <person name="Lipzen A."/>
            <person name="Daum C."/>
            <person name="Hundley H."/>
            <person name="Pangilinan J."/>
            <person name="Johnson J."/>
            <person name="Barry K."/>
            <person name="LaButti K."/>
            <person name="Ng V."/>
            <person name="Ahrendt S."/>
            <person name="Min B."/>
            <person name="Choi I.G."/>
            <person name="Park H."/>
            <person name="Plett J.M."/>
            <person name="Magnuson J."/>
            <person name="Spatafora J.W."/>
            <person name="Nagy L.G."/>
            <person name="Henrissat B."/>
            <person name="Grigoriev I.V."/>
            <person name="Yang Z.L."/>
            <person name="Xu J."/>
            <person name="Martin F.M."/>
        </authorList>
    </citation>
    <scope>NUCLEOTIDE SEQUENCE</scope>
    <source>
        <strain evidence="1">ATCC 28755</strain>
    </source>
</reference>
<evidence type="ECO:0000313" key="1">
    <source>
        <dbReference type="EMBL" id="KAH7909269.1"/>
    </source>
</evidence>
<keyword evidence="2" id="KW-1185">Reference proteome</keyword>
<gene>
    <name evidence="1" type="ORF">BJ138DRAFT_1127803</name>
</gene>
<comment type="caution">
    <text evidence="1">The sequence shown here is derived from an EMBL/GenBank/DDBJ whole genome shotgun (WGS) entry which is preliminary data.</text>
</comment>
<evidence type="ECO:0000313" key="2">
    <source>
        <dbReference type="Proteomes" id="UP000790377"/>
    </source>
</evidence>
<sequence length="363" mass="40843">MSIELTSLEQVRAYIDKRTSFNIAADSIELVKGGYCNYTWRVRLDTPHLCHQSIILKHAQPFAAYANSEMIRYEYEALKAISESPLCGGGLIGVPAVIQYDEDCHVLIMEDIGTVPTLLDYFCTKPAPPCDLVALVATELATFIAGVHSWGKDNVTARRNLPPLQKVVGSPMLKVVIPRAALSGVIDPLLEQVIGEFTAEAETSDDTLIMGDYWLGNILIDVEEGPDGFKTLKKLWVIDWEMCRYGNPAKDVVEIAGDCFFVSRFQDAAVGECMRHHFLKTYDRVSKVNVDPFRVVVGMGVHWINWARPLGWCANEEEIRECVDRGLEYVRRGTDKSVDWNSNWARELGHRVPNVESRIRSHL</sequence>
<name>A0ACB8A7N0_9AGAM</name>
<proteinExistence type="predicted"/>
<dbReference type="EMBL" id="MU267769">
    <property type="protein sequence ID" value="KAH7909269.1"/>
    <property type="molecule type" value="Genomic_DNA"/>
</dbReference>